<protein>
    <recommendedName>
        <fullName evidence="7">Endonuclease MutS2</fullName>
        <ecNumber evidence="7">3.1.-.-</ecNumber>
    </recommendedName>
    <alternativeName>
        <fullName evidence="7">Ribosome-associated protein quality control-upstream factor</fullName>
        <shortName evidence="7">RQC-upstream factor</shortName>
        <shortName evidence="7">RqcU</shortName>
        <ecNumber evidence="7">3.6.4.-</ecNumber>
    </alternativeName>
</protein>
<reference evidence="10" key="1">
    <citation type="submission" date="2021-02" db="EMBL/GenBank/DDBJ databases">
        <title>Fulvivirga sp. S481 isolated from sea water.</title>
        <authorList>
            <person name="Bae S.S."/>
            <person name="Baek K."/>
        </authorList>
    </citation>
    <scope>NUCLEOTIDE SEQUENCE</scope>
    <source>
        <strain evidence="10">S481</strain>
    </source>
</reference>
<dbReference type="InterPro" id="IPR036063">
    <property type="entry name" value="Smr_dom_sf"/>
</dbReference>
<dbReference type="EC" id="3.6.4.-" evidence="7"/>
<dbReference type="GO" id="GO:0019843">
    <property type="term" value="F:rRNA binding"/>
    <property type="evidence" value="ECO:0007669"/>
    <property type="project" value="UniProtKB-UniRule"/>
</dbReference>
<comment type="subunit">
    <text evidence="7">Homodimer. Binds to stalled ribosomes, contacting rRNA.</text>
</comment>
<evidence type="ECO:0000313" key="10">
    <source>
        <dbReference type="EMBL" id="QSE99093.1"/>
    </source>
</evidence>
<dbReference type="GO" id="GO:0016887">
    <property type="term" value="F:ATP hydrolysis activity"/>
    <property type="evidence" value="ECO:0007669"/>
    <property type="project" value="InterPro"/>
</dbReference>
<dbReference type="GO" id="GO:0004519">
    <property type="term" value="F:endonuclease activity"/>
    <property type="evidence" value="ECO:0007669"/>
    <property type="project" value="UniProtKB-UniRule"/>
</dbReference>
<dbReference type="SMART" id="SM00463">
    <property type="entry name" value="SMR"/>
    <property type="match status" value="1"/>
</dbReference>
<dbReference type="CDD" id="cd06503">
    <property type="entry name" value="ATP-synt_Fo_b"/>
    <property type="match status" value="1"/>
</dbReference>
<dbReference type="SUPFAM" id="SSF52540">
    <property type="entry name" value="P-loop containing nucleoside triphosphate hydrolases"/>
    <property type="match status" value="1"/>
</dbReference>
<dbReference type="Pfam" id="PF01713">
    <property type="entry name" value="Smr"/>
    <property type="match status" value="1"/>
</dbReference>
<dbReference type="EC" id="3.1.-.-" evidence="7"/>
<proteinExistence type="inferred from homology"/>
<dbReference type="InterPro" id="IPR007696">
    <property type="entry name" value="DNA_mismatch_repair_MutS_core"/>
</dbReference>
<dbReference type="InterPro" id="IPR027417">
    <property type="entry name" value="P-loop_NTPase"/>
</dbReference>
<dbReference type="Gene3D" id="3.40.50.300">
    <property type="entry name" value="P-loop containing nucleotide triphosphate hydrolases"/>
    <property type="match status" value="1"/>
</dbReference>
<dbReference type="SUPFAM" id="SSF160443">
    <property type="entry name" value="SMR domain-like"/>
    <property type="match status" value="1"/>
</dbReference>
<accession>A0A974WP64</accession>
<keyword evidence="3 7" id="KW-0378">Hydrolase</keyword>
<dbReference type="PIRSF" id="PIRSF005814">
    <property type="entry name" value="MutS_YshD"/>
    <property type="match status" value="1"/>
</dbReference>
<dbReference type="PANTHER" id="PTHR48466">
    <property type="entry name" value="OS10G0509000 PROTEIN-RELATED"/>
    <property type="match status" value="1"/>
</dbReference>
<feature type="coiled-coil region" evidence="8">
    <location>
        <begin position="523"/>
        <end position="624"/>
    </location>
</feature>
<keyword evidence="5 7" id="KW-0694">RNA-binding</keyword>
<evidence type="ECO:0000256" key="7">
    <source>
        <dbReference type="HAMAP-Rule" id="MF_00092"/>
    </source>
</evidence>
<evidence type="ECO:0000256" key="1">
    <source>
        <dbReference type="ARBA" id="ARBA00022730"/>
    </source>
</evidence>
<evidence type="ECO:0000259" key="9">
    <source>
        <dbReference type="PROSITE" id="PS50828"/>
    </source>
</evidence>
<evidence type="ECO:0000256" key="2">
    <source>
        <dbReference type="ARBA" id="ARBA00022741"/>
    </source>
</evidence>
<dbReference type="Pfam" id="PF00488">
    <property type="entry name" value="MutS_V"/>
    <property type="match status" value="1"/>
</dbReference>
<comment type="function">
    <text evidence="7">Acts as a ribosome collision sensor, splitting the ribosome into its 2 subunits. Detects stalled/collided 70S ribosomes which it binds and splits by an ATP-hydrolysis driven conformational change. Acts upstream of the ribosome quality control system (RQC), a ribosome-associated complex that mediates the extraction of incompletely synthesized nascent chains from stalled ribosomes and their subsequent degradation. Probably generates substrates for RQC.</text>
</comment>
<dbReference type="PANTHER" id="PTHR48466:SF2">
    <property type="entry name" value="OS10G0509000 PROTEIN"/>
    <property type="match status" value="1"/>
</dbReference>
<keyword evidence="7 10" id="KW-0255">Endonuclease</keyword>
<dbReference type="SMART" id="SM00533">
    <property type="entry name" value="MUTSd"/>
    <property type="match status" value="1"/>
</dbReference>
<dbReference type="HAMAP" id="MF_00092">
    <property type="entry name" value="MutS2"/>
    <property type="match status" value="1"/>
</dbReference>
<gene>
    <name evidence="7" type="primary">mutS2</name>
    <name evidence="7" type="synonym">rqcU</name>
    <name evidence="10" type="ORF">JR347_08400</name>
</gene>
<name>A0A974WP64_9BACT</name>
<dbReference type="GO" id="GO:0072344">
    <property type="term" value="P:rescue of stalled ribosome"/>
    <property type="evidence" value="ECO:0007669"/>
    <property type="project" value="UniProtKB-UniRule"/>
</dbReference>
<dbReference type="KEGG" id="fuv:JR347_08400"/>
<evidence type="ECO:0000313" key="11">
    <source>
        <dbReference type="Proteomes" id="UP000662783"/>
    </source>
</evidence>
<keyword evidence="11" id="KW-1185">Reference proteome</keyword>
<dbReference type="InterPro" id="IPR036187">
    <property type="entry name" value="DNA_mismatch_repair_MutS_sf"/>
</dbReference>
<dbReference type="NCBIfam" id="TIGR01069">
    <property type="entry name" value="mutS2"/>
    <property type="match status" value="1"/>
</dbReference>
<dbReference type="GO" id="GO:0006298">
    <property type="term" value="P:mismatch repair"/>
    <property type="evidence" value="ECO:0007669"/>
    <property type="project" value="InterPro"/>
</dbReference>
<dbReference type="GO" id="GO:0005524">
    <property type="term" value="F:ATP binding"/>
    <property type="evidence" value="ECO:0007669"/>
    <property type="project" value="UniProtKB-UniRule"/>
</dbReference>
<dbReference type="FunFam" id="3.40.50.300:FF:001531">
    <property type="entry name" value="Endonuclease MutS2"/>
    <property type="match status" value="1"/>
</dbReference>
<comment type="function">
    <text evidence="7">Endonuclease that is involved in the suppression of homologous recombination and thus may have a key role in the control of bacterial genetic diversity.</text>
</comment>
<dbReference type="GO" id="GO:0043023">
    <property type="term" value="F:ribosomal large subunit binding"/>
    <property type="evidence" value="ECO:0007669"/>
    <property type="project" value="UniProtKB-UniRule"/>
</dbReference>
<organism evidence="10 11">
    <name type="scientific">Fulvivirga lutea</name>
    <dbReference type="NCBI Taxonomy" id="2810512"/>
    <lineage>
        <taxon>Bacteria</taxon>
        <taxon>Pseudomonadati</taxon>
        <taxon>Bacteroidota</taxon>
        <taxon>Cytophagia</taxon>
        <taxon>Cytophagales</taxon>
        <taxon>Fulvivirgaceae</taxon>
        <taxon>Fulvivirga</taxon>
    </lineage>
</organism>
<keyword evidence="7" id="KW-0540">Nuclease</keyword>
<evidence type="ECO:0000256" key="8">
    <source>
        <dbReference type="SAM" id="Coils"/>
    </source>
</evidence>
<dbReference type="InterPro" id="IPR002625">
    <property type="entry name" value="Smr_dom"/>
</dbReference>
<keyword evidence="1 7" id="KW-0699">rRNA-binding</keyword>
<evidence type="ECO:0000256" key="3">
    <source>
        <dbReference type="ARBA" id="ARBA00022801"/>
    </source>
</evidence>
<evidence type="ECO:0000256" key="5">
    <source>
        <dbReference type="ARBA" id="ARBA00022884"/>
    </source>
</evidence>
<feature type="domain" description="Smr" evidence="9">
    <location>
        <begin position="718"/>
        <end position="793"/>
    </location>
</feature>
<dbReference type="InterPro" id="IPR046893">
    <property type="entry name" value="MSSS"/>
</dbReference>
<evidence type="ECO:0000256" key="4">
    <source>
        <dbReference type="ARBA" id="ARBA00022840"/>
    </source>
</evidence>
<dbReference type="GO" id="GO:0140664">
    <property type="term" value="F:ATP-dependent DNA damage sensor activity"/>
    <property type="evidence" value="ECO:0007669"/>
    <property type="project" value="InterPro"/>
</dbReference>
<evidence type="ECO:0000256" key="6">
    <source>
        <dbReference type="ARBA" id="ARBA00023125"/>
    </source>
</evidence>
<dbReference type="GO" id="GO:0045910">
    <property type="term" value="P:negative regulation of DNA recombination"/>
    <property type="evidence" value="ECO:0007669"/>
    <property type="project" value="InterPro"/>
</dbReference>
<dbReference type="RefSeq" id="WP_205723604.1">
    <property type="nucleotide sequence ID" value="NZ_CP070608.1"/>
</dbReference>
<keyword evidence="2 7" id="KW-0547">Nucleotide-binding</keyword>
<dbReference type="InterPro" id="IPR005747">
    <property type="entry name" value="MutS2"/>
</dbReference>
<dbReference type="EMBL" id="CP070608">
    <property type="protein sequence ID" value="QSE99093.1"/>
    <property type="molecule type" value="Genomic_DNA"/>
</dbReference>
<dbReference type="Pfam" id="PF20297">
    <property type="entry name" value="MSSS"/>
    <property type="match status" value="1"/>
</dbReference>
<dbReference type="Proteomes" id="UP000662783">
    <property type="component" value="Chromosome"/>
</dbReference>
<dbReference type="SUPFAM" id="SSF48334">
    <property type="entry name" value="DNA repair protein MutS, domain III"/>
    <property type="match status" value="1"/>
</dbReference>
<dbReference type="GO" id="GO:0030983">
    <property type="term" value="F:mismatched DNA binding"/>
    <property type="evidence" value="ECO:0007669"/>
    <property type="project" value="InterPro"/>
</dbReference>
<feature type="binding site" evidence="7">
    <location>
        <begin position="342"/>
        <end position="349"/>
    </location>
    <ligand>
        <name>ATP</name>
        <dbReference type="ChEBI" id="CHEBI:30616"/>
    </ligand>
</feature>
<sequence length="793" mass="89082">MLYPHDIEQKLGFDKIRALISEKCTTDLGKSIVEKVKFSSNYDLINKLLAQTKEYQNILISSDSLSLFGFADIQEALEKSKTEGTFCSENEIFQIGKFLNSFEKAYDFFSNNSNNYPHLYDLCNTIEIDKSLLKQIEKCIDEEGNLKDDASPELQRIRGELRSKYSQVRKSLYSIFKQSEKEGWVPEGASVTVRDGRMVIPILAEFKRRLPGFIHDESASGNTVYLEPTNVLQGNNEIRQLEYAEKREKIKILTGLTNRVRINLPDIRSGLSFISKLDFIRAKAKFSNEIEAIVPKIKNTASVSLRNARHPLLLLSFMKEGKKVVPLNVQLTEKSRILIISGPNAGGKSVSLKTIGLLQFMIQSGIPIPVGEESELGMFEDILIDIGDEQSIENDLSTYSSHLKSMKSFLKNGTSTSLCLIDEFGTGTDPQFGGAIAQAVLSELNNKKVSGVITTHYSNIKHFAEKTEGIINGAMRFDMQKLEPLFELEVGKPGSSFSLEIAKKIGLNSGVIDYAKELIGDKAIDVDQLLNQLEKQKQQIKQRDEELKKRELQAANLQNQYSTLKEELDKNKKEIISKAKEEAARLLKDTNREIEKTIRHIKSNKAQKTETKRARERLQNLKQKVDEPKEIKKAQAATEEQLNPGDTVQLIDQEVTGTVISMKGNDVEVQIGLLKSKVKKNRLIKISKGKEKTIKKERAGSAHGMNLTSKFSEFNSTLDIRGKRVEEVLTILDQFLDDAILFGLSEVKVLHGKGNGVLREVLRNYCKTQSFISNVADEHIERGGAGITVITLN</sequence>
<dbReference type="InterPro" id="IPR000432">
    <property type="entry name" value="DNA_mismatch_repair_MutS_C"/>
</dbReference>
<keyword evidence="8" id="KW-0175">Coiled coil</keyword>
<keyword evidence="6 7" id="KW-0238">DNA-binding</keyword>
<keyword evidence="4 7" id="KW-0067">ATP-binding</keyword>
<dbReference type="PROSITE" id="PS50828">
    <property type="entry name" value="SMR"/>
    <property type="match status" value="1"/>
</dbReference>
<dbReference type="Gene3D" id="3.30.1370.110">
    <property type="match status" value="1"/>
</dbReference>
<dbReference type="InterPro" id="IPR045076">
    <property type="entry name" value="MutS"/>
</dbReference>
<comment type="similarity">
    <text evidence="7">Belongs to the DNA mismatch repair MutS family. MutS2 subfamily.</text>
</comment>
<dbReference type="SMART" id="SM00534">
    <property type="entry name" value="MUTSac"/>
    <property type="match status" value="1"/>
</dbReference>
<dbReference type="AlphaFoldDB" id="A0A974WP64"/>